<dbReference type="EMBL" id="CP020809">
    <property type="protein sequence ID" value="ART69126.1"/>
    <property type="molecule type" value="Genomic_DNA"/>
</dbReference>
<keyword evidence="2" id="KW-1185">Reference proteome</keyword>
<name>A0A1Y0C215_9MYCO</name>
<accession>A0A1Y0C215</accession>
<dbReference type="AlphaFoldDB" id="A0A1Y0C215"/>
<dbReference type="OrthoDB" id="4762292at2"/>
<protein>
    <submittedName>
        <fullName evidence="1">Uncharacterized protein</fullName>
    </submittedName>
</protein>
<evidence type="ECO:0000313" key="2">
    <source>
        <dbReference type="Proteomes" id="UP000195331"/>
    </source>
</evidence>
<organism evidence="1 2">
    <name type="scientific">Mycobacterium dioxanotrophicus</name>
    <dbReference type="NCBI Taxonomy" id="482462"/>
    <lineage>
        <taxon>Bacteria</taxon>
        <taxon>Bacillati</taxon>
        <taxon>Actinomycetota</taxon>
        <taxon>Actinomycetes</taxon>
        <taxon>Mycobacteriales</taxon>
        <taxon>Mycobacteriaceae</taxon>
        <taxon>Mycobacterium</taxon>
    </lineage>
</organism>
<gene>
    <name evidence="1" type="ORF">BTO20_11520</name>
</gene>
<dbReference type="KEGG" id="mdx:BTO20_11520"/>
<dbReference type="Proteomes" id="UP000195331">
    <property type="component" value="Chromosome"/>
</dbReference>
<sequence length="282" mass="29709">MPDEPYPTKVVDGEEYWEIPCLVPKESDPERGAYIFFAKPLDGVTGIAGLIKGDAGKHTIVDTDIDRTVLEWNDPTPDFAQFVETVPGSDTTSQVVKLQMSQRKGPPGDDGDTVLTPTDYGTPNAKDILQVNDAKTAFELVQQRVVRSHWPGSLSNAPSGTTATFQLGVVSISAGVYKNPFRLHINAGATVIGSSADLKVDIVARLGAADGPIIGYGAGVAGIQTQRTVVVSGPPAGTSVSNADYFVAGGAAATVYLMAEKKSGAATYATTEPWFSVDVEYV</sequence>
<evidence type="ECO:0000313" key="1">
    <source>
        <dbReference type="EMBL" id="ART69126.1"/>
    </source>
</evidence>
<reference evidence="1 2" key="1">
    <citation type="submission" date="2017-04" db="EMBL/GenBank/DDBJ databases">
        <title>Whole Genome Sequence of 1,4-Dioxane Degrading Bacterium Mycobacterium dioxanotrophicus PH-06.</title>
        <authorList>
            <person name="He Y."/>
        </authorList>
    </citation>
    <scope>NUCLEOTIDE SEQUENCE [LARGE SCALE GENOMIC DNA]</scope>
    <source>
        <strain evidence="1 2">PH-06</strain>
    </source>
</reference>
<proteinExistence type="predicted"/>